<feature type="non-terminal residue" evidence="6">
    <location>
        <position position="304"/>
    </location>
</feature>
<dbReference type="PRINTS" id="PR00380">
    <property type="entry name" value="KINESINHEAVY"/>
</dbReference>
<dbReference type="InterPro" id="IPR001752">
    <property type="entry name" value="Kinesin_motor_dom"/>
</dbReference>
<evidence type="ECO:0000256" key="4">
    <source>
        <dbReference type="RuleBase" id="RU000394"/>
    </source>
</evidence>
<dbReference type="OrthoDB" id="3176171at2759"/>
<comment type="caution">
    <text evidence="6">The sequence shown here is derived from an EMBL/GenBank/DDBJ whole genome shotgun (WGS) entry which is preliminary data.</text>
</comment>
<keyword evidence="2 3" id="KW-0067">ATP-binding</keyword>
<evidence type="ECO:0000256" key="2">
    <source>
        <dbReference type="ARBA" id="ARBA00022840"/>
    </source>
</evidence>
<dbReference type="OMA" id="MSETCMS"/>
<dbReference type="Pfam" id="PF00225">
    <property type="entry name" value="Kinesin"/>
    <property type="match status" value="1"/>
</dbReference>
<dbReference type="GO" id="GO:0003777">
    <property type="term" value="F:microtubule motor activity"/>
    <property type="evidence" value="ECO:0007669"/>
    <property type="project" value="InterPro"/>
</dbReference>
<protein>
    <recommendedName>
        <fullName evidence="4">Kinesin-like protein</fullName>
    </recommendedName>
</protein>
<evidence type="ECO:0000313" key="7">
    <source>
        <dbReference type="Proteomes" id="UP000654075"/>
    </source>
</evidence>
<comment type="similarity">
    <text evidence="3 4">Belongs to the TRAFAC class myosin-kinesin ATPase superfamily. Kinesin family.</text>
</comment>
<evidence type="ECO:0000256" key="1">
    <source>
        <dbReference type="ARBA" id="ARBA00022741"/>
    </source>
</evidence>
<keyword evidence="4" id="KW-0493">Microtubule</keyword>
<feature type="binding site" evidence="3">
    <location>
        <begin position="110"/>
        <end position="117"/>
    </location>
    <ligand>
        <name>ATP</name>
        <dbReference type="ChEBI" id="CHEBI:30616"/>
    </ligand>
</feature>
<name>A0A813ENM1_POLGL</name>
<accession>A0A813ENM1</accession>
<dbReference type="InterPro" id="IPR019821">
    <property type="entry name" value="Kinesin_motor_CS"/>
</dbReference>
<dbReference type="AlphaFoldDB" id="A0A813ENM1"/>
<proteinExistence type="inferred from homology"/>
<reference evidence="6" key="1">
    <citation type="submission" date="2021-02" db="EMBL/GenBank/DDBJ databases">
        <authorList>
            <person name="Dougan E. K."/>
            <person name="Rhodes N."/>
            <person name="Thang M."/>
            <person name="Chan C."/>
        </authorList>
    </citation>
    <scope>NUCLEOTIDE SEQUENCE</scope>
</reference>
<evidence type="ECO:0000313" key="6">
    <source>
        <dbReference type="EMBL" id="CAE8602735.1"/>
    </source>
</evidence>
<dbReference type="InterPro" id="IPR027640">
    <property type="entry name" value="Kinesin-like_fam"/>
</dbReference>
<dbReference type="Gene3D" id="3.40.850.10">
    <property type="entry name" value="Kinesin motor domain"/>
    <property type="match status" value="1"/>
</dbReference>
<dbReference type="GO" id="GO:0007018">
    <property type="term" value="P:microtubule-based movement"/>
    <property type="evidence" value="ECO:0007669"/>
    <property type="project" value="InterPro"/>
</dbReference>
<keyword evidence="1 3" id="KW-0547">Nucleotide-binding</keyword>
<dbReference type="InterPro" id="IPR027417">
    <property type="entry name" value="P-loop_NTPase"/>
</dbReference>
<dbReference type="InterPro" id="IPR036961">
    <property type="entry name" value="Kinesin_motor_dom_sf"/>
</dbReference>
<dbReference type="SMART" id="SM00129">
    <property type="entry name" value="KISc"/>
    <property type="match status" value="1"/>
</dbReference>
<dbReference type="PANTHER" id="PTHR47972:SF28">
    <property type="entry name" value="KINESIN-LIKE PROTEIN KLP-3"/>
    <property type="match status" value="1"/>
</dbReference>
<dbReference type="GO" id="GO:0005524">
    <property type="term" value="F:ATP binding"/>
    <property type="evidence" value="ECO:0007669"/>
    <property type="project" value="UniProtKB-UniRule"/>
</dbReference>
<organism evidence="6 7">
    <name type="scientific">Polarella glacialis</name>
    <name type="common">Dinoflagellate</name>
    <dbReference type="NCBI Taxonomy" id="89957"/>
    <lineage>
        <taxon>Eukaryota</taxon>
        <taxon>Sar</taxon>
        <taxon>Alveolata</taxon>
        <taxon>Dinophyceae</taxon>
        <taxon>Suessiales</taxon>
        <taxon>Suessiaceae</taxon>
        <taxon>Polarella</taxon>
    </lineage>
</organism>
<evidence type="ECO:0000259" key="5">
    <source>
        <dbReference type="PROSITE" id="PS50067"/>
    </source>
</evidence>
<evidence type="ECO:0000256" key="3">
    <source>
        <dbReference type="PROSITE-ProRule" id="PRU00283"/>
    </source>
</evidence>
<feature type="domain" description="Kinesin motor" evidence="5">
    <location>
        <begin position="26"/>
        <end position="304"/>
    </location>
</feature>
<dbReference type="EMBL" id="CAJNNV010014604">
    <property type="protein sequence ID" value="CAE8602735.1"/>
    <property type="molecule type" value="Genomic_DNA"/>
</dbReference>
<gene>
    <name evidence="6" type="ORF">PGLA1383_LOCUS20971</name>
</gene>
<dbReference type="Proteomes" id="UP000654075">
    <property type="component" value="Unassembled WGS sequence"/>
</dbReference>
<dbReference type="PROSITE" id="PS50067">
    <property type="entry name" value="KINESIN_MOTOR_2"/>
    <property type="match status" value="1"/>
</dbReference>
<keyword evidence="3 4" id="KW-0505">Motor protein</keyword>
<dbReference type="GO" id="GO:0005874">
    <property type="term" value="C:microtubule"/>
    <property type="evidence" value="ECO:0007669"/>
    <property type="project" value="UniProtKB-KW"/>
</dbReference>
<dbReference type="PROSITE" id="PS00411">
    <property type="entry name" value="KINESIN_MOTOR_1"/>
    <property type="match status" value="1"/>
</dbReference>
<dbReference type="PANTHER" id="PTHR47972">
    <property type="entry name" value="KINESIN-LIKE PROTEIN KLP-3"/>
    <property type="match status" value="1"/>
</dbReference>
<dbReference type="SUPFAM" id="SSF52540">
    <property type="entry name" value="P-loop containing nucleoside triphosphate hydrolases"/>
    <property type="match status" value="1"/>
</dbReference>
<sequence length="304" mass="33996">VLEEKYKVAIEDRKKLHNQVLDLKGNIRVFVRVRPINAKEQPNEPEGEPTISYRDDINIGVYDGTHQRRKWFEFDQCFDPSTGQEFVFQEAKPLATSTLDGYNVCVFAYGQTGSGKTHTMMGTAQDPGLNTRVLRELFRIKNERKNDYDVQISLSITEIYNEMIRDLLCPSSKKLDVKINADGTCGVPGLEESQVQSVEDVLKCITDASKNRATSVTDMNEQSSRSHSIVTVRTQCTLRGADTYYGKIHLIDLAGSENVNKSGVSGQGMKEAQNINKSLSALGDVIQSLVAKNPHTPYRLTRTS</sequence>
<dbReference type="GO" id="GO:0008017">
    <property type="term" value="F:microtubule binding"/>
    <property type="evidence" value="ECO:0007669"/>
    <property type="project" value="InterPro"/>
</dbReference>
<keyword evidence="7" id="KW-1185">Reference proteome</keyword>